<accession>A0AAW2IFH2</accession>
<gene>
    <name evidence="6" type="ORF">PYX00_002141</name>
</gene>
<dbReference type="GO" id="GO:0015629">
    <property type="term" value="C:actin cytoskeleton"/>
    <property type="evidence" value="ECO:0007669"/>
    <property type="project" value="TreeGrafter"/>
</dbReference>
<organism evidence="6">
    <name type="scientific">Menopon gallinae</name>
    <name type="common">poultry shaft louse</name>
    <dbReference type="NCBI Taxonomy" id="328185"/>
    <lineage>
        <taxon>Eukaryota</taxon>
        <taxon>Metazoa</taxon>
        <taxon>Ecdysozoa</taxon>
        <taxon>Arthropoda</taxon>
        <taxon>Hexapoda</taxon>
        <taxon>Insecta</taxon>
        <taxon>Pterygota</taxon>
        <taxon>Neoptera</taxon>
        <taxon>Paraneoptera</taxon>
        <taxon>Psocodea</taxon>
        <taxon>Troctomorpha</taxon>
        <taxon>Phthiraptera</taxon>
        <taxon>Amblycera</taxon>
        <taxon>Menoponidae</taxon>
        <taxon>Menopon</taxon>
    </lineage>
</organism>
<evidence type="ECO:0000256" key="1">
    <source>
        <dbReference type="ARBA" id="ARBA00004496"/>
    </source>
</evidence>
<feature type="compositionally biased region" description="Acidic residues" evidence="5">
    <location>
        <begin position="263"/>
        <end position="277"/>
    </location>
</feature>
<feature type="compositionally biased region" description="Low complexity" evidence="5">
    <location>
        <begin position="59"/>
        <end position="73"/>
    </location>
</feature>
<dbReference type="InterPro" id="IPR051976">
    <property type="entry name" value="Synaptopodin_domain"/>
</dbReference>
<feature type="region of interest" description="Disordered" evidence="5">
    <location>
        <begin position="110"/>
        <end position="132"/>
    </location>
</feature>
<reference evidence="6" key="1">
    <citation type="journal article" date="2024" name="Gigascience">
        <title>Chromosome-level genome of the poultry shaft louse Menopon gallinae provides insight into the host-switching and adaptive evolution of parasitic lice.</title>
        <authorList>
            <person name="Xu Y."/>
            <person name="Ma L."/>
            <person name="Liu S."/>
            <person name="Liang Y."/>
            <person name="Liu Q."/>
            <person name="He Z."/>
            <person name="Tian L."/>
            <person name="Duan Y."/>
            <person name="Cai W."/>
            <person name="Li H."/>
            <person name="Song F."/>
        </authorList>
    </citation>
    <scope>NUCLEOTIDE SEQUENCE</scope>
    <source>
        <strain evidence="6">Cailab_2023a</strain>
    </source>
</reference>
<keyword evidence="2" id="KW-0963">Cytoplasm</keyword>
<dbReference type="PANTHER" id="PTHR24217">
    <property type="entry name" value="PUTATIVE-RELATED"/>
    <property type="match status" value="1"/>
</dbReference>
<feature type="region of interest" description="Disordered" evidence="5">
    <location>
        <begin position="177"/>
        <end position="199"/>
    </location>
</feature>
<evidence type="ECO:0000313" key="6">
    <source>
        <dbReference type="EMBL" id="KAL0281015.1"/>
    </source>
</evidence>
<dbReference type="EMBL" id="JARGDH010000001">
    <property type="protein sequence ID" value="KAL0281015.1"/>
    <property type="molecule type" value="Genomic_DNA"/>
</dbReference>
<dbReference type="GO" id="GO:0005634">
    <property type="term" value="C:nucleus"/>
    <property type="evidence" value="ECO:0007669"/>
    <property type="project" value="TreeGrafter"/>
</dbReference>
<proteinExistence type="inferred from homology"/>
<dbReference type="GO" id="GO:0030018">
    <property type="term" value="C:Z disc"/>
    <property type="evidence" value="ECO:0007669"/>
    <property type="project" value="TreeGrafter"/>
</dbReference>
<feature type="compositionally biased region" description="Low complexity" evidence="5">
    <location>
        <begin position="37"/>
        <end position="51"/>
    </location>
</feature>
<feature type="compositionally biased region" description="Polar residues" evidence="5">
    <location>
        <begin position="822"/>
        <end position="845"/>
    </location>
</feature>
<comment type="similarity">
    <text evidence="4">Belongs to the synaptopodin family.</text>
</comment>
<evidence type="ECO:0000256" key="3">
    <source>
        <dbReference type="ARBA" id="ARBA00022553"/>
    </source>
</evidence>
<protein>
    <submittedName>
        <fullName evidence="6">Uncharacterized protein</fullName>
    </submittedName>
</protein>
<evidence type="ECO:0000256" key="4">
    <source>
        <dbReference type="ARBA" id="ARBA00038161"/>
    </source>
</evidence>
<feature type="region of interest" description="Disordered" evidence="5">
    <location>
        <begin position="822"/>
        <end position="871"/>
    </location>
</feature>
<dbReference type="PANTHER" id="PTHR24217:SF0">
    <property type="entry name" value="PDZ DOMAIN-CONTAINING PROTEIN"/>
    <property type="match status" value="1"/>
</dbReference>
<feature type="compositionally biased region" description="Polar residues" evidence="5">
    <location>
        <begin position="188"/>
        <end position="199"/>
    </location>
</feature>
<feature type="compositionally biased region" description="Basic and acidic residues" evidence="5">
    <location>
        <begin position="278"/>
        <end position="288"/>
    </location>
</feature>
<comment type="subcellular location">
    <subcellularLocation>
        <location evidence="1">Cytoplasm</location>
    </subcellularLocation>
</comment>
<feature type="region of interest" description="Disordered" evidence="5">
    <location>
        <begin position="263"/>
        <end position="288"/>
    </location>
</feature>
<feature type="compositionally biased region" description="Basic and acidic residues" evidence="5">
    <location>
        <begin position="116"/>
        <end position="128"/>
    </location>
</feature>
<keyword evidence="3" id="KW-0597">Phosphoprotein</keyword>
<dbReference type="GO" id="GO:0032233">
    <property type="term" value="P:positive regulation of actin filament bundle assembly"/>
    <property type="evidence" value="ECO:0007669"/>
    <property type="project" value="TreeGrafter"/>
</dbReference>
<sequence length="917" mass="102603">MEVTPAGDGGRTVVSHEESSSSSSSQEQSSRKVGNTEISESSSSFQSEAVSQTVEKSGSDSVSSSMMQSSVISTKEEAFESVVTSATEEVRDGSAGVNSLIRSFEENKVQNTANHAKREIETVGKETESNGTSKALELINKYIGETEKEETAKQEESAVESSEIEVKELTKEIQEMTKVEEAEETSEKTYVTRQTSTSSLEEAFVQRLQERHYKKLEEMLLDTLPGHLKKKRPESLPPGNLYHFLQSVQIAQELNQVCKAGEIDEETQPNDNIPEDESSQRDSKPIDLEKLFTPASDSGELTPSRNRKMYASSSFYSPIHPTVEDQVELARRISSSLCDISNKQSKGQSMYVNRMKRSVKWVHGGEEKSETQENTVTTNDDSSMPAFKIPNIGPKEMKLNSPTPKNPLKLVMNPHGQVQDINSLMKQGYTIQTPLSPEICFDLVRDLNTTKGKGAELFAKRRKKSEKWIVDENTVKQTVTTTPTGAGQYTKQTSITEKTYQSNQQREHQMQKIHEIKERFSQPRLKIVKSPWEAALETGSVDTAFQEVQPAFPEFKDPIPWTSKVSEPYTSEGRYDPVKISSLKNDLYMPNIPKGWNPNQSSQLTYGSVKYRTNTAEPKSGGPTASPFLSKTMQVNTNTSEQTQLGAKKFVSPGPASRVLESSQSVAKTEITKFTERVESQTTSGGEDAEKIQREIENIEREMQITELDQSAEVMYESLYSEAKSKPPSMVVGAKPLFSLANGKNVQLHEELQKKVPVKVVEEVQEHRQFKDLVEKFEGQARPAMKVKQMRGNFEMAAKVPRQAPGIVYVAECKADAKQFTKSEQSASGRMVATFSQRQQPTGSPASKPLPETKPQPPPVREQPTSYGPSSGRYWDYSTWNNYNTAPRGWKQDLDYYRPVTFTPSNKLVKGVHYTDF</sequence>
<feature type="region of interest" description="Disordered" evidence="5">
    <location>
        <begin position="362"/>
        <end position="397"/>
    </location>
</feature>
<comment type="caution">
    <text evidence="6">The sequence shown here is derived from an EMBL/GenBank/DDBJ whole genome shotgun (WGS) entry which is preliminary data.</text>
</comment>
<evidence type="ECO:0000256" key="2">
    <source>
        <dbReference type="ARBA" id="ARBA00022490"/>
    </source>
</evidence>
<dbReference type="AlphaFoldDB" id="A0AAW2IFH2"/>
<feature type="compositionally biased region" description="Polar residues" evidence="5">
    <location>
        <begin position="372"/>
        <end position="382"/>
    </location>
</feature>
<feature type="compositionally biased region" description="Pro residues" evidence="5">
    <location>
        <begin position="852"/>
        <end position="861"/>
    </location>
</feature>
<feature type="region of interest" description="Disordered" evidence="5">
    <location>
        <begin position="1"/>
        <end position="93"/>
    </location>
</feature>
<name>A0AAW2IFH2_9NEOP</name>
<evidence type="ECO:0000256" key="5">
    <source>
        <dbReference type="SAM" id="MobiDB-lite"/>
    </source>
</evidence>
<dbReference type="GO" id="GO:0003779">
    <property type="term" value="F:actin binding"/>
    <property type="evidence" value="ECO:0007669"/>
    <property type="project" value="TreeGrafter"/>
</dbReference>